<proteinExistence type="inferred from homology"/>
<dbReference type="STRING" id="153721.MYP_3667"/>
<dbReference type="AlphaFoldDB" id="A0A098LJV2"/>
<dbReference type="Gene3D" id="2.40.420.20">
    <property type="match status" value="1"/>
</dbReference>
<dbReference type="PANTHER" id="PTHR30469">
    <property type="entry name" value="MULTIDRUG RESISTANCE PROTEIN MDTA"/>
    <property type="match status" value="1"/>
</dbReference>
<evidence type="ECO:0000313" key="6">
    <source>
        <dbReference type="Proteomes" id="UP000030185"/>
    </source>
</evidence>
<evidence type="ECO:0000256" key="1">
    <source>
        <dbReference type="ARBA" id="ARBA00009477"/>
    </source>
</evidence>
<feature type="domain" description="YknX-like C-terminal permuted SH3-like" evidence="4">
    <location>
        <begin position="304"/>
        <end position="369"/>
    </location>
</feature>
<keyword evidence="6" id="KW-1185">Reference proteome</keyword>
<dbReference type="RefSeq" id="WP_045466826.1">
    <property type="nucleotide sequence ID" value="NZ_BBLT01000008.1"/>
</dbReference>
<dbReference type="NCBIfam" id="TIGR01730">
    <property type="entry name" value="RND_mfp"/>
    <property type="match status" value="1"/>
</dbReference>
<dbReference type="InterPro" id="IPR006143">
    <property type="entry name" value="RND_pump_MFP"/>
</dbReference>
<dbReference type="Pfam" id="PF25989">
    <property type="entry name" value="YknX_C"/>
    <property type="match status" value="1"/>
</dbReference>
<feature type="coiled-coil region" evidence="2">
    <location>
        <begin position="20"/>
        <end position="57"/>
    </location>
</feature>
<evidence type="ECO:0000259" key="4">
    <source>
        <dbReference type="Pfam" id="PF25989"/>
    </source>
</evidence>
<dbReference type="Gene3D" id="2.40.30.170">
    <property type="match status" value="1"/>
</dbReference>
<name>A0A098LJV2_9BACT</name>
<dbReference type="SUPFAM" id="SSF111369">
    <property type="entry name" value="HlyD-like secretion proteins"/>
    <property type="match status" value="1"/>
</dbReference>
<organism evidence="5 6">
    <name type="scientific">Sporocytophaga myxococcoides</name>
    <dbReference type="NCBI Taxonomy" id="153721"/>
    <lineage>
        <taxon>Bacteria</taxon>
        <taxon>Pseudomonadati</taxon>
        <taxon>Bacteroidota</taxon>
        <taxon>Cytophagia</taxon>
        <taxon>Cytophagales</taxon>
        <taxon>Cytophagaceae</taxon>
        <taxon>Sporocytophaga</taxon>
    </lineage>
</organism>
<feature type="domain" description="Multidrug resistance protein MdtA-like barrel-sandwich hybrid" evidence="3">
    <location>
        <begin position="93"/>
        <end position="217"/>
    </location>
</feature>
<comment type="caution">
    <text evidence="5">The sequence shown here is derived from an EMBL/GenBank/DDBJ whole genome shotgun (WGS) entry which is preliminary data.</text>
</comment>
<evidence type="ECO:0000313" key="5">
    <source>
        <dbReference type="EMBL" id="GAL86438.1"/>
    </source>
</evidence>
<dbReference type="InterPro" id="IPR058637">
    <property type="entry name" value="YknX-like_C"/>
</dbReference>
<dbReference type="Gene3D" id="2.40.50.100">
    <property type="match status" value="1"/>
</dbReference>
<dbReference type="EMBL" id="BBLT01000008">
    <property type="protein sequence ID" value="GAL86438.1"/>
    <property type="molecule type" value="Genomic_DNA"/>
</dbReference>
<comment type="similarity">
    <text evidence="1">Belongs to the membrane fusion protein (MFP) (TC 8.A.1) family.</text>
</comment>
<dbReference type="Proteomes" id="UP000030185">
    <property type="component" value="Unassembled WGS sequence"/>
</dbReference>
<dbReference type="Pfam" id="PF25917">
    <property type="entry name" value="BSH_RND"/>
    <property type="match status" value="1"/>
</dbReference>
<dbReference type="GO" id="GO:0015562">
    <property type="term" value="F:efflux transmembrane transporter activity"/>
    <property type="evidence" value="ECO:0007669"/>
    <property type="project" value="TreeGrafter"/>
</dbReference>
<accession>A0A098LJV2</accession>
<protein>
    <submittedName>
        <fullName evidence="5">Uncharacterized protein</fullName>
    </submittedName>
</protein>
<dbReference type="eggNOG" id="COG0845">
    <property type="taxonomic scope" value="Bacteria"/>
</dbReference>
<reference evidence="5 6" key="1">
    <citation type="submission" date="2014-09" db="EMBL/GenBank/DDBJ databases">
        <title>Sporocytophaga myxococcoides PG-01 genome sequencing.</title>
        <authorList>
            <person name="Liu L."/>
            <person name="Gao P.J."/>
            <person name="Chen G.J."/>
            <person name="Wang L.S."/>
        </authorList>
    </citation>
    <scope>NUCLEOTIDE SEQUENCE [LARGE SCALE GENOMIC DNA]</scope>
    <source>
        <strain evidence="5 6">PG-01</strain>
    </source>
</reference>
<evidence type="ECO:0000256" key="2">
    <source>
        <dbReference type="SAM" id="Coils"/>
    </source>
</evidence>
<keyword evidence="2" id="KW-0175">Coiled coil</keyword>
<gene>
    <name evidence="5" type="ORF">MYP_3667</name>
</gene>
<sequence>MKAGFFYISLAVAMFACKSANNLEKKEAELANYKKQYEELETKIASLEKEISLAGGKKKVVTKPVYVSIDTLEPGIFRHYVEVQGKVDTDKNITLVSKASGTIEKIYVQKGQYVKAGTLLASIDDAIVQKGIEEVNTQLAFATNVYEKQKRLWDQKIGSEIQYLSAKNNKESLEKRKESLIEQHQLTKIKSPIDGVVDEIFPNQGEVTAPGAPAFRVINSSAFKILAEIPESYVSKIRKGDEAILTFPDVEETAKTKVTVVSDVVNAINRSFQVELDAKGVKNLKANLIANVKIKDYEKTDVIIIPINVIQHSDQGDYVFIADKGVAVKKMITTGKTYRSSAEVLSGLNKGDKLITVGYQDIVDGQPVTF</sequence>
<dbReference type="InterPro" id="IPR058625">
    <property type="entry name" value="MdtA-like_BSH"/>
</dbReference>
<dbReference type="PROSITE" id="PS51257">
    <property type="entry name" value="PROKAR_LIPOPROTEIN"/>
    <property type="match status" value="1"/>
</dbReference>
<dbReference type="GO" id="GO:1990281">
    <property type="term" value="C:efflux pump complex"/>
    <property type="evidence" value="ECO:0007669"/>
    <property type="project" value="TreeGrafter"/>
</dbReference>
<evidence type="ECO:0000259" key="3">
    <source>
        <dbReference type="Pfam" id="PF25917"/>
    </source>
</evidence>
<feature type="coiled-coil region" evidence="2">
    <location>
        <begin position="163"/>
        <end position="190"/>
    </location>
</feature>
<dbReference type="Gene3D" id="1.10.287.470">
    <property type="entry name" value="Helix hairpin bin"/>
    <property type="match status" value="1"/>
</dbReference>